<dbReference type="EMBL" id="JACHGT010000026">
    <property type="protein sequence ID" value="MBB6039810.1"/>
    <property type="molecule type" value="Genomic_DNA"/>
</dbReference>
<dbReference type="PANTHER" id="PTHR30346">
    <property type="entry name" value="TRANSCRIPTIONAL DUAL REGULATOR HCAR-RELATED"/>
    <property type="match status" value="1"/>
</dbReference>
<keyword evidence="7" id="KW-1185">Reference proteome</keyword>
<evidence type="ECO:0000259" key="5">
    <source>
        <dbReference type="PROSITE" id="PS50931"/>
    </source>
</evidence>
<dbReference type="SUPFAM" id="SSF46785">
    <property type="entry name" value="Winged helix' DNA-binding domain"/>
    <property type="match status" value="1"/>
</dbReference>
<comment type="similarity">
    <text evidence="1">Belongs to the LysR transcriptional regulatory family.</text>
</comment>
<proteinExistence type="inferred from homology"/>
<dbReference type="CDD" id="cd08414">
    <property type="entry name" value="PBP2_LTTR_aromatics_like"/>
    <property type="match status" value="1"/>
</dbReference>
<gene>
    <name evidence="6" type="ORF">HNR73_007709</name>
</gene>
<dbReference type="InterPro" id="IPR005119">
    <property type="entry name" value="LysR_subst-bd"/>
</dbReference>
<feature type="domain" description="HTH lysR-type" evidence="5">
    <location>
        <begin position="1"/>
        <end position="58"/>
    </location>
</feature>
<dbReference type="InterPro" id="IPR036390">
    <property type="entry name" value="WH_DNA-bd_sf"/>
</dbReference>
<dbReference type="SUPFAM" id="SSF53850">
    <property type="entry name" value="Periplasmic binding protein-like II"/>
    <property type="match status" value="1"/>
</dbReference>
<dbReference type="PANTHER" id="PTHR30346:SF0">
    <property type="entry name" value="HCA OPERON TRANSCRIPTIONAL ACTIVATOR HCAR"/>
    <property type="match status" value="1"/>
</dbReference>
<dbReference type="AlphaFoldDB" id="A0A841G6W5"/>
<dbReference type="Pfam" id="PF00126">
    <property type="entry name" value="HTH_1"/>
    <property type="match status" value="1"/>
</dbReference>
<accession>A0A841G6W5</accession>
<evidence type="ECO:0000256" key="4">
    <source>
        <dbReference type="ARBA" id="ARBA00023163"/>
    </source>
</evidence>
<dbReference type="Pfam" id="PF03466">
    <property type="entry name" value="LysR_substrate"/>
    <property type="match status" value="1"/>
</dbReference>
<comment type="caution">
    <text evidence="6">The sequence shown here is derived from an EMBL/GenBank/DDBJ whole genome shotgun (WGS) entry which is preliminary data.</text>
</comment>
<dbReference type="GO" id="GO:0003700">
    <property type="term" value="F:DNA-binding transcription factor activity"/>
    <property type="evidence" value="ECO:0007669"/>
    <property type="project" value="InterPro"/>
</dbReference>
<dbReference type="InterPro" id="IPR000847">
    <property type="entry name" value="LysR_HTH_N"/>
</dbReference>
<evidence type="ECO:0000256" key="1">
    <source>
        <dbReference type="ARBA" id="ARBA00009437"/>
    </source>
</evidence>
<dbReference type="Gene3D" id="3.40.190.10">
    <property type="entry name" value="Periplasmic binding protein-like II"/>
    <property type="match status" value="2"/>
</dbReference>
<keyword evidence="2" id="KW-0805">Transcription regulation</keyword>
<name>A0A841G6W5_9ACTN</name>
<protein>
    <submittedName>
        <fullName evidence="6">DNA-binding transcriptional LysR family regulator</fullName>
    </submittedName>
</protein>
<reference evidence="6 7" key="1">
    <citation type="submission" date="2020-08" db="EMBL/GenBank/DDBJ databases">
        <title>Genomic Encyclopedia of Type Strains, Phase IV (KMG-IV): sequencing the most valuable type-strain genomes for metagenomic binning, comparative biology and taxonomic classification.</title>
        <authorList>
            <person name="Goeker M."/>
        </authorList>
    </citation>
    <scope>NUCLEOTIDE SEQUENCE [LARGE SCALE GENOMIC DNA]</scope>
    <source>
        <strain evidence="6 7">YIM 65646</strain>
    </source>
</reference>
<dbReference type="RefSeq" id="WP_184792890.1">
    <property type="nucleotide sequence ID" value="NZ_BONT01000086.1"/>
</dbReference>
<dbReference type="Proteomes" id="UP000548476">
    <property type="component" value="Unassembled WGS sequence"/>
</dbReference>
<dbReference type="Gene3D" id="1.10.10.10">
    <property type="entry name" value="Winged helix-like DNA-binding domain superfamily/Winged helix DNA-binding domain"/>
    <property type="match status" value="1"/>
</dbReference>
<organism evidence="6 7">
    <name type="scientific">Phytomonospora endophytica</name>
    <dbReference type="NCBI Taxonomy" id="714109"/>
    <lineage>
        <taxon>Bacteria</taxon>
        <taxon>Bacillati</taxon>
        <taxon>Actinomycetota</taxon>
        <taxon>Actinomycetes</taxon>
        <taxon>Micromonosporales</taxon>
        <taxon>Micromonosporaceae</taxon>
        <taxon>Phytomonospora</taxon>
    </lineage>
</organism>
<evidence type="ECO:0000256" key="2">
    <source>
        <dbReference type="ARBA" id="ARBA00023015"/>
    </source>
</evidence>
<dbReference type="GO" id="GO:0003677">
    <property type="term" value="F:DNA binding"/>
    <property type="evidence" value="ECO:0007669"/>
    <property type="project" value="UniProtKB-KW"/>
</dbReference>
<dbReference type="InterPro" id="IPR036388">
    <property type="entry name" value="WH-like_DNA-bd_sf"/>
</dbReference>
<evidence type="ECO:0000313" key="6">
    <source>
        <dbReference type="EMBL" id="MBB6039810.1"/>
    </source>
</evidence>
<keyword evidence="4" id="KW-0804">Transcription</keyword>
<evidence type="ECO:0000256" key="3">
    <source>
        <dbReference type="ARBA" id="ARBA00023125"/>
    </source>
</evidence>
<sequence length="293" mass="31931">MDCDELDCFLILATELHFGRTAERMRLSRARVSQLVQRLERRVGAPLFARTSRRVALTTLGRRLRDDLEPHQRGIKAAMARAIASAKGIDEVLLVGFTNPLTGEAVVKAAEAMRGRHPDVAVEICEVPFNDPFGLLRQGEFDVQLTAFPVRESDLDAGPVLLSEKRTLAVHKGHPLAGRGEVTVEDLAGVALLDFEGEPPSYWRDFHAPPRTPSGREIPRGAAVGNFQEALTLVGAGKGALLSPAHAADYHPRPNVVYVPLAAEPVDYGLVWRAGDENRAVRAFADTARKVVA</sequence>
<dbReference type="GO" id="GO:0032993">
    <property type="term" value="C:protein-DNA complex"/>
    <property type="evidence" value="ECO:0007669"/>
    <property type="project" value="TreeGrafter"/>
</dbReference>
<keyword evidence="3 6" id="KW-0238">DNA-binding</keyword>
<dbReference type="PROSITE" id="PS50931">
    <property type="entry name" value="HTH_LYSR"/>
    <property type="match status" value="1"/>
</dbReference>
<evidence type="ECO:0000313" key="7">
    <source>
        <dbReference type="Proteomes" id="UP000548476"/>
    </source>
</evidence>